<evidence type="ECO:0000259" key="7">
    <source>
        <dbReference type="Pfam" id="PF00728"/>
    </source>
</evidence>
<dbReference type="RefSeq" id="WP_015770535.1">
    <property type="nucleotide sequence ID" value="NC_013174.1"/>
</dbReference>
<evidence type="ECO:0000256" key="3">
    <source>
        <dbReference type="ARBA" id="ARBA00012663"/>
    </source>
</evidence>
<dbReference type="Pfam" id="PF00728">
    <property type="entry name" value="Glyco_hydro_20"/>
    <property type="match status" value="2"/>
</dbReference>
<dbReference type="Gene3D" id="3.20.20.80">
    <property type="entry name" value="Glycosidases"/>
    <property type="match status" value="1"/>
</dbReference>
<accession>C7QYQ9</accession>
<dbReference type="eggNOG" id="COG3525">
    <property type="taxonomic scope" value="Bacteria"/>
</dbReference>
<protein>
    <recommendedName>
        <fullName evidence="3">beta-N-acetylhexosaminidase</fullName>
        <ecNumber evidence="3">3.2.1.52</ecNumber>
    </recommendedName>
</protein>
<dbReference type="PANTHER" id="PTHR22600">
    <property type="entry name" value="BETA-HEXOSAMINIDASE"/>
    <property type="match status" value="1"/>
</dbReference>
<evidence type="ECO:0000259" key="8">
    <source>
        <dbReference type="Pfam" id="PF02838"/>
    </source>
</evidence>
<evidence type="ECO:0000313" key="9">
    <source>
        <dbReference type="EMBL" id="ACV07906.1"/>
    </source>
</evidence>
<dbReference type="Gene3D" id="3.30.379.10">
    <property type="entry name" value="Chitobiase/beta-hexosaminidase domain 2-like"/>
    <property type="match status" value="1"/>
</dbReference>
<dbReference type="PRINTS" id="PR00738">
    <property type="entry name" value="GLHYDRLASE20"/>
</dbReference>
<evidence type="ECO:0000256" key="6">
    <source>
        <dbReference type="PIRSR" id="PIRSR625705-1"/>
    </source>
</evidence>
<name>C7QYQ9_JONDD</name>
<evidence type="ECO:0000256" key="4">
    <source>
        <dbReference type="ARBA" id="ARBA00022801"/>
    </source>
</evidence>
<dbReference type="GO" id="GO:0005975">
    <property type="term" value="P:carbohydrate metabolic process"/>
    <property type="evidence" value="ECO:0007669"/>
    <property type="project" value="InterPro"/>
</dbReference>
<dbReference type="GO" id="GO:0030203">
    <property type="term" value="P:glycosaminoglycan metabolic process"/>
    <property type="evidence" value="ECO:0007669"/>
    <property type="project" value="TreeGrafter"/>
</dbReference>
<dbReference type="STRING" id="471856.Jden_0232"/>
<dbReference type="GO" id="GO:0004563">
    <property type="term" value="F:beta-N-acetylhexosaminidase activity"/>
    <property type="evidence" value="ECO:0007669"/>
    <property type="project" value="UniProtKB-EC"/>
</dbReference>
<dbReference type="KEGG" id="jde:Jden_0232"/>
<dbReference type="SUPFAM" id="SSF55545">
    <property type="entry name" value="beta-N-acetylhexosaminidase-like domain"/>
    <property type="match status" value="1"/>
</dbReference>
<evidence type="ECO:0000256" key="2">
    <source>
        <dbReference type="ARBA" id="ARBA00006285"/>
    </source>
</evidence>
<dbReference type="InterPro" id="IPR015882">
    <property type="entry name" value="HEX_bac_N"/>
</dbReference>
<dbReference type="InterPro" id="IPR025705">
    <property type="entry name" value="Beta_hexosaminidase_sua/sub"/>
</dbReference>
<dbReference type="Pfam" id="PF02838">
    <property type="entry name" value="Glyco_hydro_20b"/>
    <property type="match status" value="1"/>
</dbReference>
<sequence>MPVHIIPAPQHLTTTSTPLPHLTHDEYARLTAHLTSWAPHAAAHLTAVVSAHTDTLVSTSTDHTPRTINTTLNTDLTAESFQLTATRDHIALTAADQAGAFYAINALIQALRTPGVEGFTAHSTPTYPTRGVMLDLARHFFGVDTITSVIDVASAYGLNRLHLHLSDDQGWRIEIDGHPALTERASANDVDGGAGGYLTLADYEAIQEYAAAHAMIVVPEIDLPGHTHALQVAYPQVSPNGKPREPYAGIDVGFSWVHLTADATWELLDDIVGSLARTTHGEYLHVGGDEVKQVSRPEYEQFMGRLGELVAAHGKKLVVWQEAAGSPLPQGTQVQYWTHEFNQDNLAQLATHTGVEVIASPAYHTYLDLKPVPDFPLGLTWAGLVPLRAAYEWTPAAAMPVIPSRMITGVETCLWTETIRTPHDIMTMLLPRLPAVASVAWGSPVDYPQFVHAIATHHHTWWHPNGWTHYPDPDVPWQQ</sequence>
<feature type="domain" description="Glycoside hydrolase family 20 catalytic" evidence="7">
    <location>
        <begin position="127"/>
        <end position="293"/>
    </location>
</feature>
<reference evidence="9 10" key="1">
    <citation type="journal article" date="2009" name="Stand. Genomic Sci.">
        <title>Complete genome sequence of Jonesia denitrificans type strain (Prevot 55134).</title>
        <authorList>
            <person name="Pukall R."/>
            <person name="Gehrich-Schroter G."/>
            <person name="Lapidus A."/>
            <person name="Nolan M."/>
            <person name="Glavina Del Rio T."/>
            <person name="Lucas S."/>
            <person name="Chen F."/>
            <person name="Tice H."/>
            <person name="Pitluck S."/>
            <person name="Cheng J.F."/>
            <person name="Copeland A."/>
            <person name="Saunders E."/>
            <person name="Brettin T."/>
            <person name="Detter J.C."/>
            <person name="Bruce D."/>
            <person name="Goodwin L."/>
            <person name="Pati A."/>
            <person name="Ivanova N."/>
            <person name="Mavromatis K."/>
            <person name="Ovchinnikova G."/>
            <person name="Chen A."/>
            <person name="Palaniappan K."/>
            <person name="Land M."/>
            <person name="Hauser L."/>
            <person name="Chang Y.J."/>
            <person name="Jeffries C.D."/>
            <person name="Chain P."/>
            <person name="Goker M."/>
            <person name="Bristow J."/>
            <person name="Eisen J.A."/>
            <person name="Markowitz V."/>
            <person name="Hugenholtz P."/>
            <person name="Kyrpides N.C."/>
            <person name="Klenk H.P."/>
            <person name="Han C."/>
        </authorList>
    </citation>
    <scope>NUCLEOTIDE SEQUENCE [LARGE SCALE GENOMIC DNA]</scope>
    <source>
        <strain evidence="10">ATCC 14870 / DSM 20603 / BCRC 15368 / CIP 55.134 / JCM 11481 / NBRC 15587 / NCTC 10816 / Prevot 55134</strain>
    </source>
</reference>
<evidence type="ECO:0000313" key="10">
    <source>
        <dbReference type="Proteomes" id="UP000000628"/>
    </source>
</evidence>
<gene>
    <name evidence="9" type="ordered locus">Jden_0232</name>
</gene>
<dbReference type="SUPFAM" id="SSF51445">
    <property type="entry name" value="(Trans)glycosidases"/>
    <property type="match status" value="1"/>
</dbReference>
<dbReference type="Proteomes" id="UP000000628">
    <property type="component" value="Chromosome"/>
</dbReference>
<dbReference type="AlphaFoldDB" id="C7QYQ9"/>
<dbReference type="EMBL" id="CP001706">
    <property type="protein sequence ID" value="ACV07906.1"/>
    <property type="molecule type" value="Genomic_DNA"/>
</dbReference>
<evidence type="ECO:0000256" key="1">
    <source>
        <dbReference type="ARBA" id="ARBA00001231"/>
    </source>
</evidence>
<keyword evidence="5 9" id="KW-0326">Glycosidase</keyword>
<dbReference type="PANTHER" id="PTHR22600:SF57">
    <property type="entry name" value="BETA-N-ACETYLHEXOSAMINIDASE"/>
    <property type="match status" value="1"/>
</dbReference>
<dbReference type="InterPro" id="IPR015883">
    <property type="entry name" value="Glyco_hydro_20_cat"/>
</dbReference>
<feature type="domain" description="Glycoside hydrolase family 20 catalytic" evidence="7">
    <location>
        <begin position="300"/>
        <end position="442"/>
    </location>
</feature>
<dbReference type="InterPro" id="IPR029018">
    <property type="entry name" value="Hex-like_dom2"/>
</dbReference>
<dbReference type="InterPro" id="IPR017853">
    <property type="entry name" value="GH"/>
</dbReference>
<organism evidence="9 10">
    <name type="scientific">Jonesia denitrificans (strain ATCC 14870 / DSM 20603 / BCRC 15368 / CIP 55.134 / JCM 11481 / NBRC 15587 / NCTC 10816 / Prevot 55134)</name>
    <name type="common">Listeria denitrificans</name>
    <dbReference type="NCBI Taxonomy" id="471856"/>
    <lineage>
        <taxon>Bacteria</taxon>
        <taxon>Bacillati</taxon>
        <taxon>Actinomycetota</taxon>
        <taxon>Actinomycetes</taxon>
        <taxon>Micrococcales</taxon>
        <taxon>Jonesiaceae</taxon>
        <taxon>Jonesia</taxon>
    </lineage>
</organism>
<comment type="catalytic activity">
    <reaction evidence="1">
        <text>Hydrolysis of terminal non-reducing N-acetyl-D-hexosamine residues in N-acetyl-beta-D-hexosaminides.</text>
        <dbReference type="EC" id="3.2.1.52"/>
    </reaction>
</comment>
<dbReference type="EC" id="3.2.1.52" evidence="3"/>
<evidence type="ECO:0000256" key="5">
    <source>
        <dbReference type="ARBA" id="ARBA00023295"/>
    </source>
</evidence>
<keyword evidence="10" id="KW-1185">Reference proteome</keyword>
<feature type="domain" description="Beta-hexosaminidase bacterial type N-terminal" evidence="8">
    <location>
        <begin position="4"/>
        <end position="113"/>
    </location>
</feature>
<proteinExistence type="inferred from homology"/>
<dbReference type="GO" id="GO:0016020">
    <property type="term" value="C:membrane"/>
    <property type="evidence" value="ECO:0007669"/>
    <property type="project" value="TreeGrafter"/>
</dbReference>
<comment type="similarity">
    <text evidence="2">Belongs to the glycosyl hydrolase 20 family.</text>
</comment>
<dbReference type="CAZy" id="GH20">
    <property type="family name" value="Glycoside Hydrolase Family 20"/>
</dbReference>
<keyword evidence="4 9" id="KW-0378">Hydrolase</keyword>
<dbReference type="HOGENOM" id="CLU_007082_5_1_11"/>
<feature type="active site" description="Proton donor" evidence="6">
    <location>
        <position position="290"/>
    </location>
</feature>